<sequence length="105" mass="11538">MIGKVVKFDFKTDNRTRGRFARMALFINLDKLIISQICVNGEIQQVVYEALPTVCFTCGKYGHVKDLCSLPKETLDKVNDKVVADGGSISGNSDPEKISEPAFGP</sequence>
<dbReference type="PANTHER" id="PTHR31286">
    <property type="entry name" value="GLYCINE-RICH CELL WALL STRUCTURAL PROTEIN 1.8-LIKE"/>
    <property type="match status" value="1"/>
</dbReference>
<dbReference type="InterPro" id="IPR040256">
    <property type="entry name" value="At4g02000-like"/>
</dbReference>
<evidence type="ECO:0000259" key="3">
    <source>
        <dbReference type="PROSITE" id="PS50158"/>
    </source>
</evidence>
<evidence type="ECO:0000313" key="5">
    <source>
        <dbReference type="Proteomes" id="UP001358586"/>
    </source>
</evidence>
<proteinExistence type="predicted"/>
<dbReference type="Proteomes" id="UP001358586">
    <property type="component" value="Chromosome 13"/>
</dbReference>
<keyword evidence="5" id="KW-1185">Reference proteome</keyword>
<evidence type="ECO:0000313" key="4">
    <source>
        <dbReference type="EMBL" id="KAK5773019.1"/>
    </source>
</evidence>
<gene>
    <name evidence="4" type="ORF">PVK06_049322</name>
</gene>
<dbReference type="PROSITE" id="PS50158">
    <property type="entry name" value="ZF_CCHC"/>
    <property type="match status" value="1"/>
</dbReference>
<protein>
    <recommendedName>
        <fullName evidence="3">CCHC-type domain-containing protein</fullName>
    </recommendedName>
</protein>
<keyword evidence="1" id="KW-0863">Zinc-finger</keyword>
<evidence type="ECO:0000256" key="1">
    <source>
        <dbReference type="PROSITE-ProRule" id="PRU00047"/>
    </source>
</evidence>
<dbReference type="InterPro" id="IPR036875">
    <property type="entry name" value="Znf_CCHC_sf"/>
</dbReference>
<dbReference type="PANTHER" id="PTHR31286:SF173">
    <property type="entry name" value="DUF4283 DOMAIN-CONTAINING PROTEIN"/>
    <property type="match status" value="1"/>
</dbReference>
<organism evidence="4 5">
    <name type="scientific">Gossypium arboreum</name>
    <name type="common">Tree cotton</name>
    <name type="synonym">Gossypium nanking</name>
    <dbReference type="NCBI Taxonomy" id="29729"/>
    <lineage>
        <taxon>Eukaryota</taxon>
        <taxon>Viridiplantae</taxon>
        <taxon>Streptophyta</taxon>
        <taxon>Embryophyta</taxon>
        <taxon>Tracheophyta</taxon>
        <taxon>Spermatophyta</taxon>
        <taxon>Magnoliopsida</taxon>
        <taxon>eudicotyledons</taxon>
        <taxon>Gunneridae</taxon>
        <taxon>Pentapetalae</taxon>
        <taxon>rosids</taxon>
        <taxon>malvids</taxon>
        <taxon>Malvales</taxon>
        <taxon>Malvaceae</taxon>
        <taxon>Malvoideae</taxon>
        <taxon>Gossypium</taxon>
    </lineage>
</organism>
<dbReference type="SUPFAM" id="SSF57756">
    <property type="entry name" value="Retrovirus zinc finger-like domains"/>
    <property type="match status" value="1"/>
</dbReference>
<feature type="region of interest" description="Disordered" evidence="2">
    <location>
        <begin position="86"/>
        <end position="105"/>
    </location>
</feature>
<reference evidence="4 5" key="1">
    <citation type="submission" date="2023-03" db="EMBL/GenBank/DDBJ databases">
        <title>WGS of Gossypium arboreum.</title>
        <authorList>
            <person name="Yu D."/>
        </authorList>
    </citation>
    <scope>NUCLEOTIDE SEQUENCE [LARGE SCALE GENOMIC DNA]</scope>
    <source>
        <tissue evidence="4">Leaf</tissue>
    </source>
</reference>
<keyword evidence="1" id="KW-0862">Zinc</keyword>
<feature type="domain" description="CCHC-type" evidence="3">
    <location>
        <begin position="55"/>
        <end position="68"/>
    </location>
</feature>
<dbReference type="InterPro" id="IPR001878">
    <property type="entry name" value="Znf_CCHC"/>
</dbReference>
<evidence type="ECO:0000256" key="2">
    <source>
        <dbReference type="SAM" id="MobiDB-lite"/>
    </source>
</evidence>
<accession>A0ABR0MIF1</accession>
<comment type="caution">
    <text evidence="4">The sequence shown here is derived from an EMBL/GenBank/DDBJ whole genome shotgun (WGS) entry which is preliminary data.</text>
</comment>
<keyword evidence="1" id="KW-0479">Metal-binding</keyword>
<name>A0ABR0MIF1_GOSAR</name>
<dbReference type="EMBL" id="JARKNE010000013">
    <property type="protein sequence ID" value="KAK5773019.1"/>
    <property type="molecule type" value="Genomic_DNA"/>
</dbReference>